<gene>
    <name evidence="1" type="ORF">HMF3257_34125</name>
</gene>
<evidence type="ECO:0000313" key="1">
    <source>
        <dbReference type="EMBL" id="RAI77896.1"/>
    </source>
</evidence>
<accession>A0A327NV57</accession>
<keyword evidence="2" id="KW-1185">Reference proteome</keyword>
<dbReference type="OrthoDB" id="1449602at2"/>
<sequence length="82" mass="9474">MAEVPLKPIDDWQAINDEISITLLEEMLLNLDNDELLERNGEALEKRYRKPTGTVLDYIFHEAILTSKGLLTELKKDTVIYL</sequence>
<protein>
    <submittedName>
        <fullName evidence="1">Uncharacterized protein</fullName>
    </submittedName>
</protein>
<organism evidence="1 2">
    <name type="scientific">Spirosoma telluris</name>
    <dbReference type="NCBI Taxonomy" id="2183553"/>
    <lineage>
        <taxon>Bacteria</taxon>
        <taxon>Pseudomonadati</taxon>
        <taxon>Bacteroidota</taxon>
        <taxon>Cytophagia</taxon>
        <taxon>Cytophagales</taxon>
        <taxon>Cytophagaceae</taxon>
        <taxon>Spirosoma</taxon>
    </lineage>
</organism>
<name>A0A327NV57_9BACT</name>
<proteinExistence type="predicted"/>
<evidence type="ECO:0000313" key="2">
    <source>
        <dbReference type="Proteomes" id="UP000249016"/>
    </source>
</evidence>
<dbReference type="AlphaFoldDB" id="A0A327NV57"/>
<comment type="caution">
    <text evidence="1">The sequence shown here is derived from an EMBL/GenBank/DDBJ whole genome shotgun (WGS) entry which is preliminary data.</text>
</comment>
<dbReference type="Proteomes" id="UP000249016">
    <property type="component" value="Unassembled WGS sequence"/>
</dbReference>
<dbReference type="RefSeq" id="WP_111349018.1">
    <property type="nucleotide sequence ID" value="NZ_QLII01000001.1"/>
</dbReference>
<dbReference type="EMBL" id="QLII01000001">
    <property type="protein sequence ID" value="RAI77896.1"/>
    <property type="molecule type" value="Genomic_DNA"/>
</dbReference>
<reference evidence="1 2" key="1">
    <citation type="submission" date="2018-06" db="EMBL/GenBank/DDBJ databases">
        <title>Spirosoma sp. HMF3257 Genome sequencing and assembly.</title>
        <authorList>
            <person name="Kang H."/>
            <person name="Cha I."/>
            <person name="Kim H."/>
            <person name="Kang J."/>
            <person name="Joh K."/>
        </authorList>
    </citation>
    <scope>NUCLEOTIDE SEQUENCE [LARGE SCALE GENOMIC DNA]</scope>
    <source>
        <strain evidence="1 2">HMF3257</strain>
    </source>
</reference>